<dbReference type="EMBL" id="LOEE01000021">
    <property type="protein sequence ID" value="KXG76816.1"/>
    <property type="molecule type" value="Genomic_DNA"/>
</dbReference>
<keyword evidence="4" id="KW-0067">ATP-binding</keyword>
<dbReference type="RefSeq" id="WP_068555183.1">
    <property type="nucleotide sequence ID" value="NZ_LOEE01000021.1"/>
</dbReference>
<accession>A0A140L8E1</accession>
<evidence type="ECO:0000256" key="4">
    <source>
        <dbReference type="ARBA" id="ARBA00022840"/>
    </source>
</evidence>
<keyword evidence="2" id="KW-0547">Nucleotide-binding</keyword>
<keyword evidence="5" id="KW-0472">Membrane</keyword>
<comment type="caution">
    <text evidence="7">The sequence shown here is derived from an EMBL/GenBank/DDBJ whole genome shotgun (WGS) entry which is preliminary data.</text>
</comment>
<protein>
    <recommendedName>
        <fullName evidence="6">SteA-like C-terminal domain-containing protein</fullName>
    </recommendedName>
</protein>
<dbReference type="AlphaFoldDB" id="A0A140L8E1"/>
<keyword evidence="1" id="KW-0808">Transferase</keyword>
<evidence type="ECO:0000256" key="5">
    <source>
        <dbReference type="SAM" id="Phobius"/>
    </source>
</evidence>
<sequence length="373" mass="41300">MLIKSIARKDRKTKNLVKRLLPGEIAVINHRDIDEVAAHSLVQCKPKLIINADQSISGRYPNLGPGILQAAGIPILDHVGQEIFDFINEGDILEIIDNEIYHDGHFIGTGEILTEELIQLKLAETEKNFEKELEKFIENTLEYAKKEKDFILGNLKVPEFKTSFQGRHVLVVVRGQNYKEDLHAIKSYIDEFNPILIGVDGGGDALLEFGYVPDMIVGDMDSVSDKCLLICKEIVVHAYPDGRAPGLKRVEALNKKAVVFPAPGTSEDIAMLLAFDKGADLIVALGTHSNMVDFLEKGRKGMASTFLVRLKVGSKLIDAKGVSKLYKESVKIKHLIGLLIGAMIPTLIVAIMSPPVQQLLKLLQIKLKFIFGM</sequence>
<dbReference type="GO" id="GO:0009229">
    <property type="term" value="P:thiamine diphosphate biosynthetic process"/>
    <property type="evidence" value="ECO:0007669"/>
    <property type="project" value="InterPro"/>
</dbReference>
<name>A0A140L8E1_9FIRM</name>
<dbReference type="NCBIfam" id="NF040608">
    <property type="entry name" value="division_SteA"/>
    <property type="match status" value="1"/>
</dbReference>
<dbReference type="GO" id="GO:0016301">
    <property type="term" value="F:kinase activity"/>
    <property type="evidence" value="ECO:0007669"/>
    <property type="project" value="UniProtKB-KW"/>
</dbReference>
<proteinExistence type="predicted"/>
<dbReference type="Pfam" id="PF12555">
    <property type="entry name" value="SteA-like_C"/>
    <property type="match status" value="1"/>
</dbReference>
<evidence type="ECO:0000313" key="8">
    <source>
        <dbReference type="Proteomes" id="UP000070456"/>
    </source>
</evidence>
<dbReference type="InterPro" id="IPR022215">
    <property type="entry name" value="SteA-like_C"/>
</dbReference>
<dbReference type="PATRIC" id="fig|520762.4.peg.904"/>
<feature type="transmembrane region" description="Helical" evidence="5">
    <location>
        <begin position="335"/>
        <end position="353"/>
    </location>
</feature>
<evidence type="ECO:0000313" key="7">
    <source>
        <dbReference type="EMBL" id="KXG76816.1"/>
    </source>
</evidence>
<evidence type="ECO:0000259" key="6">
    <source>
        <dbReference type="Pfam" id="PF12555"/>
    </source>
</evidence>
<dbReference type="Gene3D" id="3.40.50.10240">
    <property type="entry name" value="Thiamin pyrophosphokinase, catalytic domain"/>
    <property type="match status" value="1"/>
</dbReference>
<dbReference type="GO" id="GO:0004788">
    <property type="term" value="F:thiamine diphosphokinase activity"/>
    <property type="evidence" value="ECO:0007669"/>
    <property type="project" value="InterPro"/>
</dbReference>
<keyword evidence="5" id="KW-1133">Transmembrane helix</keyword>
<feature type="domain" description="SteA-like C-terminal" evidence="6">
    <location>
        <begin position="320"/>
        <end position="368"/>
    </location>
</feature>
<evidence type="ECO:0000256" key="3">
    <source>
        <dbReference type="ARBA" id="ARBA00022777"/>
    </source>
</evidence>
<keyword evidence="8" id="KW-1185">Reference proteome</keyword>
<evidence type="ECO:0000256" key="2">
    <source>
        <dbReference type="ARBA" id="ARBA00022741"/>
    </source>
</evidence>
<dbReference type="Proteomes" id="UP000070456">
    <property type="component" value="Unassembled WGS sequence"/>
</dbReference>
<keyword evidence="3" id="KW-0418">Kinase</keyword>
<gene>
    <name evidence="7" type="ORF">AN619_08080</name>
</gene>
<dbReference type="InterPro" id="IPR047795">
    <property type="entry name" value="Put_SteA-like"/>
</dbReference>
<dbReference type="STRING" id="520762.AN619_08080"/>
<dbReference type="SUPFAM" id="SSF63999">
    <property type="entry name" value="Thiamin pyrophosphokinase, catalytic domain"/>
    <property type="match status" value="1"/>
</dbReference>
<organism evidence="7 8">
    <name type="scientific">Thermotalea metallivorans</name>
    <dbReference type="NCBI Taxonomy" id="520762"/>
    <lineage>
        <taxon>Bacteria</taxon>
        <taxon>Bacillati</taxon>
        <taxon>Bacillota</taxon>
        <taxon>Clostridia</taxon>
        <taxon>Peptostreptococcales</taxon>
        <taxon>Thermotaleaceae</taxon>
        <taxon>Thermotalea</taxon>
    </lineage>
</organism>
<keyword evidence="5" id="KW-0812">Transmembrane</keyword>
<dbReference type="OrthoDB" id="9804377at2"/>
<evidence type="ECO:0000256" key="1">
    <source>
        <dbReference type="ARBA" id="ARBA00022679"/>
    </source>
</evidence>
<dbReference type="InterPro" id="IPR036759">
    <property type="entry name" value="TPK_catalytic_sf"/>
</dbReference>
<reference evidence="7 8" key="1">
    <citation type="submission" date="2015-12" db="EMBL/GenBank/DDBJ databases">
        <title>Draft genome sequence of the thermoanaerobe Thermotalea metallivorans, an isolate from the runoff channel of the Great Artesian Basin, Australia.</title>
        <authorList>
            <person name="Patel B.K."/>
        </authorList>
    </citation>
    <scope>NUCLEOTIDE SEQUENCE [LARGE SCALE GENOMIC DNA]</scope>
    <source>
        <strain evidence="7 8">B2-1</strain>
    </source>
</reference>
<dbReference type="GO" id="GO:0005524">
    <property type="term" value="F:ATP binding"/>
    <property type="evidence" value="ECO:0007669"/>
    <property type="project" value="UniProtKB-KW"/>
</dbReference>